<feature type="transmembrane region" description="Helical" evidence="7">
    <location>
        <begin position="14"/>
        <end position="39"/>
    </location>
</feature>
<keyword evidence="6 7" id="KW-0472">Membrane</keyword>
<evidence type="ECO:0000256" key="4">
    <source>
        <dbReference type="ARBA" id="ARBA00022840"/>
    </source>
</evidence>
<dbReference type="FunFam" id="3.40.50.300:FF:000218">
    <property type="entry name" value="Multidrug ABC transporter ATP-binding protein"/>
    <property type="match status" value="1"/>
</dbReference>
<evidence type="ECO:0000256" key="7">
    <source>
        <dbReference type="SAM" id="Phobius"/>
    </source>
</evidence>
<organism evidence="10 11">
    <name type="scientific">Candidatus Roizmanbacteria bacterium RIFCSPLOWO2_01_FULL_41_22</name>
    <dbReference type="NCBI Taxonomy" id="1802067"/>
    <lineage>
        <taxon>Bacteria</taxon>
        <taxon>Candidatus Roizmaniibacteriota</taxon>
    </lineage>
</organism>
<dbReference type="InterPro" id="IPR017871">
    <property type="entry name" value="ABC_transporter-like_CS"/>
</dbReference>
<keyword evidence="5 7" id="KW-1133">Transmembrane helix</keyword>
<feature type="domain" description="ABC transporter" evidence="8">
    <location>
        <begin position="340"/>
        <end position="574"/>
    </location>
</feature>
<dbReference type="GO" id="GO:0005886">
    <property type="term" value="C:plasma membrane"/>
    <property type="evidence" value="ECO:0007669"/>
    <property type="project" value="UniProtKB-SubCell"/>
</dbReference>
<dbReference type="Gene3D" id="1.20.1560.10">
    <property type="entry name" value="ABC transporter type 1, transmembrane domain"/>
    <property type="match status" value="1"/>
</dbReference>
<dbReference type="GO" id="GO:0005524">
    <property type="term" value="F:ATP binding"/>
    <property type="evidence" value="ECO:0007669"/>
    <property type="project" value="UniProtKB-KW"/>
</dbReference>
<dbReference type="CDD" id="cd07346">
    <property type="entry name" value="ABC_6TM_exporters"/>
    <property type="match status" value="1"/>
</dbReference>
<evidence type="ECO:0000256" key="3">
    <source>
        <dbReference type="ARBA" id="ARBA00022741"/>
    </source>
</evidence>
<evidence type="ECO:0000313" key="11">
    <source>
        <dbReference type="Proteomes" id="UP000176480"/>
    </source>
</evidence>
<name>A0A1F7J943_9BACT</name>
<feature type="domain" description="ABC transmembrane type-1" evidence="9">
    <location>
        <begin position="20"/>
        <end position="306"/>
    </location>
</feature>
<reference evidence="10 11" key="1">
    <citation type="journal article" date="2016" name="Nat. Commun.">
        <title>Thousands of microbial genomes shed light on interconnected biogeochemical processes in an aquifer system.</title>
        <authorList>
            <person name="Anantharaman K."/>
            <person name="Brown C.T."/>
            <person name="Hug L.A."/>
            <person name="Sharon I."/>
            <person name="Castelle C.J."/>
            <person name="Probst A.J."/>
            <person name="Thomas B.C."/>
            <person name="Singh A."/>
            <person name="Wilkins M.J."/>
            <person name="Karaoz U."/>
            <person name="Brodie E.L."/>
            <person name="Williams K.H."/>
            <person name="Hubbard S.S."/>
            <person name="Banfield J.F."/>
        </authorList>
    </citation>
    <scope>NUCLEOTIDE SEQUENCE [LARGE SCALE GENOMIC DNA]</scope>
</reference>
<dbReference type="PROSITE" id="PS00211">
    <property type="entry name" value="ABC_TRANSPORTER_1"/>
    <property type="match status" value="1"/>
</dbReference>
<comment type="caution">
    <text evidence="10">The sequence shown here is derived from an EMBL/GenBank/DDBJ whole genome shotgun (WGS) entry which is preliminary data.</text>
</comment>
<dbReference type="SUPFAM" id="SSF90123">
    <property type="entry name" value="ABC transporter transmembrane region"/>
    <property type="match status" value="1"/>
</dbReference>
<dbReference type="InterPro" id="IPR036640">
    <property type="entry name" value="ABC1_TM_sf"/>
</dbReference>
<protein>
    <recommendedName>
        <fullName evidence="12">Iron ABC transporter ATP-binding protein</fullName>
    </recommendedName>
</protein>
<dbReference type="Pfam" id="PF00005">
    <property type="entry name" value="ABC_tran"/>
    <property type="match status" value="1"/>
</dbReference>
<comment type="subcellular location">
    <subcellularLocation>
        <location evidence="1">Cell membrane</location>
        <topology evidence="1">Multi-pass membrane protein</topology>
    </subcellularLocation>
</comment>
<dbReference type="GO" id="GO:0016887">
    <property type="term" value="F:ATP hydrolysis activity"/>
    <property type="evidence" value="ECO:0007669"/>
    <property type="project" value="InterPro"/>
</dbReference>
<evidence type="ECO:0000256" key="2">
    <source>
        <dbReference type="ARBA" id="ARBA00022692"/>
    </source>
</evidence>
<dbReference type="Proteomes" id="UP000176480">
    <property type="component" value="Unassembled WGS sequence"/>
</dbReference>
<keyword evidence="2 7" id="KW-0812">Transmembrane</keyword>
<feature type="transmembrane region" description="Helical" evidence="7">
    <location>
        <begin position="59"/>
        <end position="80"/>
    </location>
</feature>
<dbReference type="PANTHER" id="PTHR24221">
    <property type="entry name" value="ATP-BINDING CASSETTE SUB-FAMILY B"/>
    <property type="match status" value="1"/>
</dbReference>
<dbReference type="SMART" id="SM00382">
    <property type="entry name" value="AAA"/>
    <property type="match status" value="1"/>
</dbReference>
<dbReference type="SUPFAM" id="SSF52540">
    <property type="entry name" value="P-loop containing nucleoside triphosphate hydrolases"/>
    <property type="match status" value="1"/>
</dbReference>
<dbReference type="InterPro" id="IPR011527">
    <property type="entry name" value="ABC1_TM_dom"/>
</dbReference>
<dbReference type="InterPro" id="IPR039421">
    <property type="entry name" value="Type_1_exporter"/>
</dbReference>
<accession>A0A1F7J943</accession>
<dbReference type="GO" id="GO:0140359">
    <property type="term" value="F:ABC-type transporter activity"/>
    <property type="evidence" value="ECO:0007669"/>
    <property type="project" value="InterPro"/>
</dbReference>
<evidence type="ECO:0000313" key="10">
    <source>
        <dbReference type="EMBL" id="OGK52096.1"/>
    </source>
</evidence>
<feature type="transmembrane region" description="Helical" evidence="7">
    <location>
        <begin position="249"/>
        <end position="268"/>
    </location>
</feature>
<feature type="transmembrane region" description="Helical" evidence="7">
    <location>
        <begin position="141"/>
        <end position="159"/>
    </location>
</feature>
<evidence type="ECO:0000256" key="5">
    <source>
        <dbReference type="ARBA" id="ARBA00022989"/>
    </source>
</evidence>
<dbReference type="Pfam" id="PF00664">
    <property type="entry name" value="ABC_membrane"/>
    <property type="match status" value="1"/>
</dbReference>
<dbReference type="InterPro" id="IPR003593">
    <property type="entry name" value="AAA+_ATPase"/>
</dbReference>
<keyword evidence="4" id="KW-0067">ATP-binding</keyword>
<dbReference type="PROSITE" id="PS50929">
    <property type="entry name" value="ABC_TM1F"/>
    <property type="match status" value="1"/>
</dbReference>
<evidence type="ECO:0000259" key="9">
    <source>
        <dbReference type="PROSITE" id="PS50929"/>
    </source>
</evidence>
<dbReference type="STRING" id="1802067.A2966_03865"/>
<evidence type="ECO:0000259" key="8">
    <source>
        <dbReference type="PROSITE" id="PS50893"/>
    </source>
</evidence>
<dbReference type="Gene3D" id="3.40.50.300">
    <property type="entry name" value="P-loop containing nucleotide triphosphate hydrolases"/>
    <property type="match status" value="1"/>
</dbReference>
<feature type="transmembrane region" description="Helical" evidence="7">
    <location>
        <begin position="165"/>
        <end position="182"/>
    </location>
</feature>
<gene>
    <name evidence="10" type="ORF">A2966_03865</name>
</gene>
<dbReference type="InterPro" id="IPR027417">
    <property type="entry name" value="P-loop_NTPase"/>
</dbReference>
<evidence type="ECO:0000256" key="1">
    <source>
        <dbReference type="ARBA" id="ARBA00004651"/>
    </source>
</evidence>
<proteinExistence type="predicted"/>
<dbReference type="InterPro" id="IPR003439">
    <property type="entry name" value="ABC_transporter-like_ATP-bd"/>
</dbReference>
<dbReference type="EMBL" id="MGAR01000015">
    <property type="protein sequence ID" value="OGK52096.1"/>
    <property type="molecule type" value="Genomic_DNA"/>
</dbReference>
<dbReference type="PANTHER" id="PTHR24221:SF654">
    <property type="entry name" value="ATP-BINDING CASSETTE SUB-FAMILY B MEMBER 6"/>
    <property type="match status" value="1"/>
</dbReference>
<sequence length="589" mass="67237">MTNIWKIIKIAKPLYKLLMVIAVLIVFSALLDLVTPFFSKLIVDVITSKISGQEATLDRLYFLIALAFLLNFLGVIVTAVTERLGDHLAGNLRRYLTEQFYEKVLTLPQSYFDSEISGKIVNQLNRGITTVYNFVNTATNFLLPTFLQAIFTIVFMAFFNKWVAFFTFLLFPIYIALSYYSTKKWGQEEIKKNKIEDVSRGRIQEVIANIKLVKSFNNQQNEFDLISQSMIKSNQIYARQSNAYHLFDFFRNLSLNIILVIINLIVFLNTYQGKLGLGDMVLIIQLLAQVRRPLFAMSFILTNIQNAESGSKEFFEIMALTSSEFYKNQKSLEKIVNPAISFKNVSFQYESSSMPVLQDVSFDIKTREKVALVGHSGVGKTTIINLILKFYQPLSGQIFLNGQSYHKLNHLYIRQNIALVFQESELFSTTVRENVAYGTKAAQDWIVHSLKLANAYDFVMKLPQKLDSQVGERGVKLSGGQKQRIQIARAILKDSPILILDEATSSLDSKSEREVQIGLENLMKDRLVIIIAHRFSTIQNVNKILVVDDGHIVDSGTPQSLSMRPGLYRDLLDYQIEGNKKLLEKFEIY</sequence>
<dbReference type="PROSITE" id="PS50893">
    <property type="entry name" value="ABC_TRANSPORTER_2"/>
    <property type="match status" value="1"/>
</dbReference>
<dbReference type="AlphaFoldDB" id="A0A1F7J943"/>
<evidence type="ECO:0008006" key="12">
    <source>
        <dbReference type="Google" id="ProtNLM"/>
    </source>
</evidence>
<evidence type="ECO:0000256" key="6">
    <source>
        <dbReference type="ARBA" id="ARBA00023136"/>
    </source>
</evidence>
<keyword evidence="3" id="KW-0547">Nucleotide-binding</keyword>